<dbReference type="GO" id="GO:0006508">
    <property type="term" value="P:proteolysis"/>
    <property type="evidence" value="ECO:0007669"/>
    <property type="project" value="InterPro"/>
</dbReference>
<evidence type="ECO:0000256" key="1">
    <source>
        <dbReference type="ARBA" id="ARBA00010088"/>
    </source>
</evidence>
<dbReference type="PANTHER" id="PTHR43139">
    <property type="entry name" value="SI:DKEY-122A22.2"/>
    <property type="match status" value="1"/>
</dbReference>
<comment type="similarity">
    <text evidence="1">Belongs to the peptidase S33 family.</text>
</comment>
<evidence type="ECO:0000313" key="5">
    <source>
        <dbReference type="Proteomes" id="UP000012371"/>
    </source>
</evidence>
<dbReference type="Gene3D" id="3.40.50.1820">
    <property type="entry name" value="alpha/beta hydrolase"/>
    <property type="match status" value="1"/>
</dbReference>
<dbReference type="STRING" id="1257025.LEP1GSC203_1137"/>
<dbReference type="AlphaFoldDB" id="N1VWV8"/>
<evidence type="ECO:0000313" key="4">
    <source>
        <dbReference type="EMBL" id="EMY61565.1"/>
    </source>
</evidence>
<reference evidence="4" key="1">
    <citation type="submission" date="2013-03" db="EMBL/GenBank/DDBJ databases">
        <authorList>
            <person name="Harkins D.M."/>
            <person name="Durkin A.S."/>
            <person name="Brinkac L.M."/>
            <person name="Haft D.H."/>
            <person name="Selengut J.D."/>
            <person name="Sanka R."/>
            <person name="DePew J."/>
            <person name="Purushe J."/>
            <person name="Hartskeerl R.A."/>
            <person name="Ahmed A."/>
            <person name="van der Linden H."/>
            <person name="Goris M.G.A."/>
            <person name="Vinetz J.M."/>
            <person name="Sutton G.G."/>
            <person name="Nierman W.C."/>
            <person name="Fouts D.E."/>
        </authorList>
    </citation>
    <scope>NUCLEOTIDE SEQUENCE [LARGE SCALE GENOMIC DNA]</scope>
    <source>
        <strain evidence="4">LT 11-33</strain>
    </source>
</reference>
<protein>
    <submittedName>
        <fullName evidence="4">Alpha/beta hydrolase family protein</fullName>
    </submittedName>
</protein>
<evidence type="ECO:0000259" key="3">
    <source>
        <dbReference type="Pfam" id="PF00561"/>
    </source>
</evidence>
<organism evidence="4 5">
    <name type="scientific">Leptospira terpstrae serovar Hualin str. LT 11-33 = ATCC 700639</name>
    <dbReference type="NCBI Taxonomy" id="1257025"/>
    <lineage>
        <taxon>Bacteria</taxon>
        <taxon>Pseudomonadati</taxon>
        <taxon>Spirochaetota</taxon>
        <taxon>Spirochaetia</taxon>
        <taxon>Leptospirales</taxon>
        <taxon>Leptospiraceae</taxon>
        <taxon>Leptospira</taxon>
    </lineage>
</organism>
<keyword evidence="5" id="KW-1185">Reference proteome</keyword>
<accession>N1VWV8</accession>
<name>N1VWV8_9LEPT</name>
<dbReference type="RefSeq" id="WP_002974242.1">
    <property type="nucleotide sequence ID" value="NZ_AOGW02000010.1"/>
</dbReference>
<proteinExistence type="inferred from homology"/>
<dbReference type="PANTHER" id="PTHR43139:SF52">
    <property type="entry name" value="SI:DKEY-122A22.2"/>
    <property type="match status" value="1"/>
</dbReference>
<dbReference type="OrthoDB" id="9779853at2"/>
<sequence>MKRTFRNEIPVYLLPLFLFFFLFCFHDSIEGGEEVKSHTLLLEKSEIHFLANDCKNKKNLLVFIHGSPGSSSDFLSYLNDKDLQNQFCILVPDRLGFGQSMNEVSVPDIFIQARAIHSALIRFLKKESLTFAKGIVVGHSYGGPVSFVFAMEKDPSISIVWKCLLLSSPIDPSLEELYWYNRLANFGFVQWILPNSWVHSNEEMYTLKSDLERLTTQLGNQTFEIISIHGENDSLVSPKNVYYFTKWKPTLNHRIQILEDENHFIPWTSFQEIKKIILSEGNQ</sequence>
<dbReference type="EMBL" id="AOGW02000010">
    <property type="protein sequence ID" value="EMY61565.1"/>
    <property type="molecule type" value="Genomic_DNA"/>
</dbReference>
<dbReference type="InterPro" id="IPR000073">
    <property type="entry name" value="AB_hydrolase_1"/>
</dbReference>
<dbReference type="Pfam" id="PF00561">
    <property type="entry name" value="Abhydrolase_1"/>
    <property type="match status" value="1"/>
</dbReference>
<dbReference type="GO" id="GO:0008233">
    <property type="term" value="F:peptidase activity"/>
    <property type="evidence" value="ECO:0007669"/>
    <property type="project" value="InterPro"/>
</dbReference>
<dbReference type="SUPFAM" id="SSF53474">
    <property type="entry name" value="alpha/beta-Hydrolases"/>
    <property type="match status" value="1"/>
</dbReference>
<gene>
    <name evidence="4" type="ORF">LEP1GSC203_1137</name>
</gene>
<keyword evidence="2 4" id="KW-0378">Hydrolase</keyword>
<dbReference type="PRINTS" id="PR00793">
    <property type="entry name" value="PROAMNOPTASE"/>
</dbReference>
<evidence type="ECO:0000256" key="2">
    <source>
        <dbReference type="ARBA" id="ARBA00022801"/>
    </source>
</evidence>
<dbReference type="InterPro" id="IPR052370">
    <property type="entry name" value="Meta-cleavage_hydrolase"/>
</dbReference>
<dbReference type="InterPro" id="IPR002410">
    <property type="entry name" value="Peptidase_S33"/>
</dbReference>
<dbReference type="InterPro" id="IPR029058">
    <property type="entry name" value="AB_hydrolase_fold"/>
</dbReference>
<dbReference type="Proteomes" id="UP000012371">
    <property type="component" value="Unassembled WGS sequence"/>
</dbReference>
<comment type="caution">
    <text evidence="4">The sequence shown here is derived from an EMBL/GenBank/DDBJ whole genome shotgun (WGS) entry which is preliminary data.</text>
</comment>
<feature type="domain" description="AB hydrolase-1" evidence="3">
    <location>
        <begin position="60"/>
        <end position="158"/>
    </location>
</feature>